<dbReference type="RefSeq" id="WP_191696942.1">
    <property type="nucleotide sequence ID" value="NZ_JACSQO010000003.1"/>
</dbReference>
<protein>
    <submittedName>
        <fullName evidence="2">PspA/IM30 family protein</fullName>
    </submittedName>
</protein>
<evidence type="ECO:0000256" key="1">
    <source>
        <dbReference type="ARBA" id="ARBA00043985"/>
    </source>
</evidence>
<sequence length="239" mass="26864">MEILRRFRDIMSSNINALLDKAEDPEKMIDQYLRDLNRDLGKVKSETATIMAAEKRATRELEECQTDIVSMQKYAVKALEAGNEEDARKFLNKKAEYTAKETDLKTAKELASANTVQMRQMHDKLVADMGELESRRSILKGKASVAKTQKKVNEFTSSMGGASRSMSAFDKMEAKINQELDEANAMAELNKGIGEDIENLASKYDTDKDVENELSALKAQLNVDDELAALKEQLQTKKE</sequence>
<dbReference type="Pfam" id="PF04012">
    <property type="entry name" value="PspA_IM30"/>
    <property type="match status" value="1"/>
</dbReference>
<dbReference type="PANTHER" id="PTHR31088">
    <property type="entry name" value="MEMBRANE-ASSOCIATED PROTEIN VIPP1, CHLOROPLASTIC"/>
    <property type="match status" value="1"/>
</dbReference>
<gene>
    <name evidence="2" type="ORF">H9650_07910</name>
</gene>
<dbReference type="Proteomes" id="UP000640786">
    <property type="component" value="Unassembled WGS sequence"/>
</dbReference>
<reference evidence="2 3" key="1">
    <citation type="submission" date="2020-08" db="EMBL/GenBank/DDBJ databases">
        <title>A Genomic Blueprint of the Chicken Gut Microbiome.</title>
        <authorList>
            <person name="Gilroy R."/>
            <person name="Ravi A."/>
            <person name="Getino M."/>
            <person name="Pursley I."/>
            <person name="Horton D.L."/>
            <person name="Alikhan N.-F."/>
            <person name="Baker D."/>
            <person name="Gharbi K."/>
            <person name="Hall N."/>
            <person name="Watson M."/>
            <person name="Adriaenssens E.M."/>
            <person name="Foster-Nyarko E."/>
            <person name="Jarju S."/>
            <person name="Secka A."/>
            <person name="Antonio M."/>
            <person name="Oren A."/>
            <person name="Chaudhuri R."/>
            <person name="La Ragione R.M."/>
            <person name="Hildebrand F."/>
            <person name="Pallen M.J."/>
        </authorList>
    </citation>
    <scope>NUCLEOTIDE SEQUENCE [LARGE SCALE GENOMIC DNA]</scope>
    <source>
        <strain evidence="2 3">Sa2BUA9</strain>
    </source>
</reference>
<comment type="similarity">
    <text evidence="1">Belongs to the PspA/Vipp/IM30 family.</text>
</comment>
<evidence type="ECO:0000313" key="2">
    <source>
        <dbReference type="EMBL" id="MBD7944042.1"/>
    </source>
</evidence>
<accession>A0ABR8R8B8</accession>
<keyword evidence="3" id="KW-1185">Reference proteome</keyword>
<organism evidence="2 3">
    <name type="scientific">Psychrobacillus faecigallinarum</name>
    <dbReference type="NCBI Taxonomy" id="2762235"/>
    <lineage>
        <taxon>Bacteria</taxon>
        <taxon>Bacillati</taxon>
        <taxon>Bacillota</taxon>
        <taxon>Bacilli</taxon>
        <taxon>Bacillales</taxon>
        <taxon>Bacillaceae</taxon>
        <taxon>Psychrobacillus</taxon>
    </lineage>
</organism>
<name>A0ABR8R8B8_9BACI</name>
<evidence type="ECO:0000313" key="3">
    <source>
        <dbReference type="Proteomes" id="UP000640786"/>
    </source>
</evidence>
<dbReference type="PANTHER" id="PTHR31088:SF6">
    <property type="entry name" value="PHAGE SHOCK PROTEIN A"/>
    <property type="match status" value="1"/>
</dbReference>
<dbReference type="EMBL" id="JACSQO010000003">
    <property type="protein sequence ID" value="MBD7944042.1"/>
    <property type="molecule type" value="Genomic_DNA"/>
</dbReference>
<comment type="caution">
    <text evidence="2">The sequence shown here is derived from an EMBL/GenBank/DDBJ whole genome shotgun (WGS) entry which is preliminary data.</text>
</comment>
<dbReference type="InterPro" id="IPR007157">
    <property type="entry name" value="PspA_VIPP1"/>
</dbReference>
<proteinExistence type="inferred from homology"/>